<dbReference type="PRINTS" id="PR00138">
    <property type="entry name" value="MATRIXIN"/>
</dbReference>
<keyword evidence="13" id="KW-0106">Calcium</keyword>
<reference evidence="16 17" key="1">
    <citation type="journal article" date="2023" name="Hortic Res">
        <title>Pangenome of water caltrop reveals structural variations and asymmetric subgenome divergence after allopolyploidization.</title>
        <authorList>
            <person name="Zhang X."/>
            <person name="Chen Y."/>
            <person name="Wang L."/>
            <person name="Yuan Y."/>
            <person name="Fang M."/>
            <person name="Shi L."/>
            <person name="Lu R."/>
            <person name="Comes H.P."/>
            <person name="Ma Y."/>
            <person name="Chen Y."/>
            <person name="Huang G."/>
            <person name="Zhou Y."/>
            <person name="Zheng Z."/>
            <person name="Qiu Y."/>
        </authorList>
    </citation>
    <scope>NUCLEOTIDE SEQUENCE [LARGE SCALE GENOMIC DNA]</scope>
    <source>
        <strain evidence="16">F231</strain>
    </source>
</reference>
<comment type="cofactor">
    <cofactor evidence="13">
        <name>Ca(2+)</name>
        <dbReference type="ChEBI" id="CHEBI:29108"/>
    </cofactor>
    <text evidence="13">Can bind about 5 Ca(2+) ions per subunit.</text>
</comment>
<evidence type="ECO:0000256" key="5">
    <source>
        <dbReference type="ARBA" id="ARBA00022723"/>
    </source>
</evidence>
<feature type="active site" evidence="11">
    <location>
        <position position="259"/>
    </location>
</feature>
<dbReference type="InterPro" id="IPR002477">
    <property type="entry name" value="Peptidoglycan-bd-like"/>
</dbReference>
<evidence type="ECO:0000259" key="15">
    <source>
        <dbReference type="SMART" id="SM00235"/>
    </source>
</evidence>
<evidence type="ECO:0000313" key="16">
    <source>
        <dbReference type="EMBL" id="KAK4788588.1"/>
    </source>
</evidence>
<protein>
    <recommendedName>
        <fullName evidence="15">Peptidase metallopeptidase domain-containing protein</fullName>
    </recommendedName>
</protein>
<evidence type="ECO:0000256" key="7">
    <source>
        <dbReference type="ARBA" id="ARBA00022801"/>
    </source>
</evidence>
<dbReference type="Proteomes" id="UP001346149">
    <property type="component" value="Unassembled WGS sequence"/>
</dbReference>
<comment type="caution">
    <text evidence="16">The sequence shown here is derived from an EMBL/GenBank/DDBJ whole genome shotgun (WGS) entry which is preliminary data.</text>
</comment>
<keyword evidence="10" id="KW-0865">Zymogen</keyword>
<keyword evidence="7" id="KW-0378">Hydrolase</keyword>
<feature type="binding site" evidence="13">
    <location>
        <position position="217"/>
    </location>
    <ligand>
        <name>Ca(2+)</name>
        <dbReference type="ChEBI" id="CHEBI:29108"/>
        <label>3</label>
    </ligand>
</feature>
<dbReference type="EMBL" id="JAXQNO010000011">
    <property type="protein sequence ID" value="KAK4788588.1"/>
    <property type="molecule type" value="Genomic_DNA"/>
</dbReference>
<dbReference type="InterPro" id="IPR021158">
    <property type="entry name" value="Pept_M10A_Zn_BS"/>
</dbReference>
<comment type="similarity">
    <text evidence="2">Belongs to the peptidase M10A family. Matrix metalloproteinases (MMPs) subfamily.</text>
</comment>
<evidence type="ECO:0000256" key="6">
    <source>
        <dbReference type="ARBA" id="ARBA00022729"/>
    </source>
</evidence>
<evidence type="ECO:0000256" key="12">
    <source>
        <dbReference type="PIRSR" id="PIRSR001191-2"/>
    </source>
</evidence>
<feature type="binding site" evidence="12">
    <location>
        <position position="268"/>
    </location>
    <ligand>
        <name>Zn(2+)</name>
        <dbReference type="ChEBI" id="CHEBI:29105"/>
        <label>2</label>
        <note>catalytic</note>
    </ligand>
</feature>
<dbReference type="PANTHER" id="PTHR10201:SF213">
    <property type="entry name" value="METALLOENDOPROTEINASE 2-MMP-LIKE"/>
    <property type="match status" value="1"/>
</dbReference>
<feature type="binding site" evidence="13">
    <location>
        <position position="236"/>
    </location>
    <ligand>
        <name>Ca(2+)</name>
        <dbReference type="ChEBI" id="CHEBI:29108"/>
        <label>3</label>
    </ligand>
</feature>
<evidence type="ECO:0000313" key="17">
    <source>
        <dbReference type="Proteomes" id="UP001346149"/>
    </source>
</evidence>
<dbReference type="PROSITE" id="PS00546">
    <property type="entry name" value="CYSTEINE_SWITCH"/>
    <property type="match status" value="1"/>
</dbReference>
<dbReference type="GO" id="GO:0030198">
    <property type="term" value="P:extracellular matrix organization"/>
    <property type="evidence" value="ECO:0007669"/>
    <property type="project" value="TreeGrafter"/>
</dbReference>
<feature type="chain" id="PRO_5042829657" description="Peptidase metallopeptidase domain-containing protein" evidence="14">
    <location>
        <begin position="26"/>
        <end position="302"/>
    </location>
</feature>
<evidence type="ECO:0000256" key="10">
    <source>
        <dbReference type="ARBA" id="ARBA00023145"/>
    </source>
</evidence>
<evidence type="ECO:0000256" key="13">
    <source>
        <dbReference type="PIRSR" id="PIRSR621190-2"/>
    </source>
</evidence>
<keyword evidence="3" id="KW-0472">Membrane</keyword>
<dbReference type="InterPro" id="IPR001818">
    <property type="entry name" value="Pept_M10_metallopeptidase"/>
</dbReference>
<feature type="binding site" evidence="13">
    <location>
        <position position="199"/>
    </location>
    <ligand>
        <name>Ca(2+)</name>
        <dbReference type="ChEBI" id="CHEBI:29108"/>
        <label>2</label>
    </ligand>
</feature>
<accession>A0AAN7LYI6</accession>
<dbReference type="PIRSF" id="PIRSF001191">
    <property type="entry name" value="Peptidase_M10A_matrix"/>
    <property type="match status" value="1"/>
</dbReference>
<keyword evidence="8 12" id="KW-0862">Zinc</keyword>
<sequence>MEVMMKLLCILWLLTNGLLFSSSLAEKQRPPPFGFIKGLEGSRKSNKTRAGISELKHYLERFGYLSYNGSDIHADDDVFDDHLERAIRAYQVNYHLNVTGALDNDTASQMMQPRCGVPDIINGTNTMARHLITTSSHGHGSHGLHIVGHYSFLSGMPKWPPSKARTPTAARAPVARAFQTWASATFFRFYEVSNYASADLKVAFYRGDHGDGSPFDGPGGVIAHAFAPAQGWFHYDADEAYSVGAVSGRLDYQTVALHEIGHLLGLGHSQVANAIMYPFISSGTTKGLNADDIQGIKALYGM</sequence>
<dbReference type="GO" id="GO:0008270">
    <property type="term" value="F:zinc ion binding"/>
    <property type="evidence" value="ECO:0007669"/>
    <property type="project" value="InterPro"/>
</dbReference>
<comment type="subcellular location">
    <subcellularLocation>
        <location evidence="1">Cell membrane</location>
        <topology evidence="1">Lipid-anchor</topology>
        <topology evidence="1">GPI-anchor</topology>
        <orientation evidence="1">Extracellular side</orientation>
    </subcellularLocation>
</comment>
<feature type="binding site" evidence="13">
    <location>
        <position position="209"/>
    </location>
    <ligand>
        <name>Zn(2+)</name>
        <dbReference type="ChEBI" id="CHEBI:29105"/>
        <label>1</label>
    </ligand>
</feature>
<dbReference type="AlphaFoldDB" id="A0AAN7LYI6"/>
<evidence type="ECO:0000256" key="14">
    <source>
        <dbReference type="SAM" id="SignalP"/>
    </source>
</evidence>
<dbReference type="GO" id="GO:0030574">
    <property type="term" value="P:collagen catabolic process"/>
    <property type="evidence" value="ECO:0007669"/>
    <property type="project" value="TreeGrafter"/>
</dbReference>
<dbReference type="InterPro" id="IPR024079">
    <property type="entry name" value="MetalloPept_cat_dom_sf"/>
</dbReference>
<dbReference type="InterPro" id="IPR021190">
    <property type="entry name" value="Pept_M10A"/>
</dbReference>
<keyword evidence="5 12" id="KW-0479">Metal-binding</keyword>
<dbReference type="Gene3D" id="3.40.390.10">
    <property type="entry name" value="Collagenase (Catalytic Domain)"/>
    <property type="match status" value="1"/>
</dbReference>
<feature type="binding site" evidence="13">
    <location>
        <position position="224"/>
    </location>
    <ligand>
        <name>Zn(2+)</name>
        <dbReference type="ChEBI" id="CHEBI:29105"/>
        <label>1</label>
    </ligand>
</feature>
<organism evidence="16 17">
    <name type="scientific">Trapa natans</name>
    <name type="common">Water chestnut</name>
    <dbReference type="NCBI Taxonomy" id="22666"/>
    <lineage>
        <taxon>Eukaryota</taxon>
        <taxon>Viridiplantae</taxon>
        <taxon>Streptophyta</taxon>
        <taxon>Embryophyta</taxon>
        <taxon>Tracheophyta</taxon>
        <taxon>Spermatophyta</taxon>
        <taxon>Magnoliopsida</taxon>
        <taxon>eudicotyledons</taxon>
        <taxon>Gunneridae</taxon>
        <taxon>Pentapetalae</taxon>
        <taxon>rosids</taxon>
        <taxon>malvids</taxon>
        <taxon>Myrtales</taxon>
        <taxon>Lythraceae</taxon>
        <taxon>Trapa</taxon>
    </lineage>
</organism>
<keyword evidence="9" id="KW-0482">Metalloprotease</keyword>
<dbReference type="GO" id="GO:0031012">
    <property type="term" value="C:extracellular matrix"/>
    <property type="evidence" value="ECO:0007669"/>
    <property type="project" value="InterPro"/>
</dbReference>
<gene>
    <name evidence="16" type="ORF">SAY86_019907</name>
</gene>
<feature type="binding site" description="in inhibited form" evidence="13">
    <location>
        <position position="115"/>
    </location>
    <ligand>
        <name>Zn(2+)</name>
        <dbReference type="ChEBI" id="CHEBI:29105"/>
        <label>2</label>
        <note>catalytic</note>
    </ligand>
</feature>
<keyword evidence="4" id="KW-0645">Protease</keyword>
<feature type="binding site" evidence="13">
    <location>
        <position position="211"/>
    </location>
    <ligand>
        <name>Zn(2+)</name>
        <dbReference type="ChEBI" id="CHEBI:29105"/>
        <label>1</label>
    </ligand>
</feature>
<keyword evidence="6 14" id="KW-0732">Signal</keyword>
<keyword evidence="3" id="KW-0325">Glycoprotein</keyword>
<evidence type="ECO:0000256" key="4">
    <source>
        <dbReference type="ARBA" id="ARBA00022670"/>
    </source>
</evidence>
<keyword evidence="17" id="KW-1185">Reference proteome</keyword>
<feature type="binding site" evidence="13">
    <location>
        <position position="234"/>
    </location>
    <ligand>
        <name>Zn(2+)</name>
        <dbReference type="ChEBI" id="CHEBI:29105"/>
        <label>1</label>
    </ligand>
</feature>
<dbReference type="SUPFAM" id="SSF55486">
    <property type="entry name" value="Metalloproteases ('zincins'), catalytic domain"/>
    <property type="match status" value="1"/>
</dbReference>
<feature type="binding site" evidence="13">
    <location>
        <position position="239"/>
    </location>
    <ligand>
        <name>Ca(2+)</name>
        <dbReference type="ChEBI" id="CHEBI:29108"/>
        <label>3</label>
    </ligand>
</feature>
<dbReference type="CDD" id="cd04278">
    <property type="entry name" value="ZnMc_MMP"/>
    <property type="match status" value="1"/>
</dbReference>
<dbReference type="GO" id="GO:0004222">
    <property type="term" value="F:metalloendopeptidase activity"/>
    <property type="evidence" value="ECO:0007669"/>
    <property type="project" value="InterPro"/>
</dbReference>
<feature type="domain" description="Peptidase metallopeptidase" evidence="15">
    <location>
        <begin position="155"/>
        <end position="302"/>
    </location>
</feature>
<feature type="binding site" evidence="13">
    <location>
        <position position="216"/>
    </location>
    <ligand>
        <name>Ca(2+)</name>
        <dbReference type="ChEBI" id="CHEBI:29108"/>
        <label>3</label>
    </ligand>
</feature>
<keyword evidence="3" id="KW-0449">Lipoprotein</keyword>
<evidence type="ECO:0000256" key="3">
    <source>
        <dbReference type="ARBA" id="ARBA00022622"/>
    </source>
</evidence>
<feature type="binding site" evidence="12">
    <location>
        <position position="262"/>
    </location>
    <ligand>
        <name>Zn(2+)</name>
        <dbReference type="ChEBI" id="CHEBI:29105"/>
        <label>2</label>
        <note>catalytic</note>
    </ligand>
</feature>
<evidence type="ECO:0000256" key="2">
    <source>
        <dbReference type="ARBA" id="ARBA00009614"/>
    </source>
</evidence>
<name>A0AAN7LYI6_TRANT</name>
<evidence type="ECO:0000256" key="8">
    <source>
        <dbReference type="ARBA" id="ARBA00022833"/>
    </source>
</evidence>
<dbReference type="Pfam" id="PF00413">
    <property type="entry name" value="Peptidase_M10"/>
    <property type="match status" value="1"/>
</dbReference>
<dbReference type="GO" id="GO:0005886">
    <property type="term" value="C:plasma membrane"/>
    <property type="evidence" value="ECO:0007669"/>
    <property type="project" value="UniProtKB-SubCell"/>
</dbReference>
<dbReference type="PANTHER" id="PTHR10201">
    <property type="entry name" value="MATRIX METALLOPROTEINASE"/>
    <property type="match status" value="1"/>
</dbReference>
<evidence type="ECO:0000256" key="1">
    <source>
        <dbReference type="ARBA" id="ARBA00004471"/>
    </source>
</evidence>
<dbReference type="SUPFAM" id="SSF47090">
    <property type="entry name" value="PGBD-like"/>
    <property type="match status" value="1"/>
</dbReference>
<proteinExistence type="inferred from homology"/>
<evidence type="ECO:0000256" key="11">
    <source>
        <dbReference type="PIRSR" id="PIRSR001191-1"/>
    </source>
</evidence>
<dbReference type="InterPro" id="IPR033739">
    <property type="entry name" value="M10A_MMP"/>
</dbReference>
<keyword evidence="3" id="KW-0336">GPI-anchor</keyword>
<comment type="cofactor">
    <cofactor evidence="13">
        <name>Zn(2+)</name>
        <dbReference type="ChEBI" id="CHEBI:29105"/>
    </cofactor>
    <text evidence="13">Binds 2 Zn(2+) ions per subunit.</text>
</comment>
<feature type="binding site" evidence="13">
    <location>
        <position position="276"/>
    </location>
    <ligand>
        <name>Zn(2+)</name>
        <dbReference type="ChEBI" id="CHEBI:29105"/>
        <label>2</label>
        <note>catalytic</note>
    </ligand>
</feature>
<dbReference type="Pfam" id="PF01471">
    <property type="entry name" value="PG_binding_1"/>
    <property type="match status" value="1"/>
</dbReference>
<feature type="signal peptide" evidence="14">
    <location>
        <begin position="1"/>
        <end position="25"/>
    </location>
</feature>
<feature type="binding site" evidence="13">
    <location>
        <position position="239"/>
    </location>
    <ligand>
        <name>Ca(2+)</name>
        <dbReference type="ChEBI" id="CHEBI:29108"/>
        <label>1</label>
    </ligand>
</feature>
<dbReference type="GO" id="GO:0098552">
    <property type="term" value="C:side of membrane"/>
    <property type="evidence" value="ECO:0007669"/>
    <property type="project" value="UniProtKB-KW"/>
</dbReference>
<feature type="binding site" evidence="12">
    <location>
        <position position="258"/>
    </location>
    <ligand>
        <name>Zn(2+)</name>
        <dbReference type="ChEBI" id="CHEBI:29105"/>
        <label>2</label>
        <note>catalytic</note>
    </ligand>
</feature>
<dbReference type="InterPro" id="IPR006026">
    <property type="entry name" value="Peptidase_Metallo"/>
</dbReference>
<evidence type="ECO:0000256" key="9">
    <source>
        <dbReference type="ARBA" id="ARBA00023049"/>
    </source>
</evidence>
<dbReference type="GO" id="GO:0006508">
    <property type="term" value="P:proteolysis"/>
    <property type="evidence" value="ECO:0007669"/>
    <property type="project" value="UniProtKB-KW"/>
</dbReference>
<dbReference type="InterPro" id="IPR036365">
    <property type="entry name" value="PGBD-like_sf"/>
</dbReference>
<dbReference type="SMART" id="SM00235">
    <property type="entry name" value="ZnMc"/>
    <property type="match status" value="1"/>
</dbReference>